<dbReference type="Proteomes" id="UP000679950">
    <property type="component" value="Unassembled WGS sequence"/>
</dbReference>
<dbReference type="SUPFAM" id="SSF140652">
    <property type="entry name" value="YozE-like"/>
    <property type="match status" value="1"/>
</dbReference>
<keyword evidence="4" id="KW-1185">Reference proteome</keyword>
<dbReference type="HAMAP" id="MF_01538">
    <property type="entry name" value="UPF0346"/>
    <property type="match status" value="1"/>
</dbReference>
<evidence type="ECO:0000313" key="4">
    <source>
        <dbReference type="Proteomes" id="UP000679950"/>
    </source>
</evidence>
<organism evidence="3 4">
    <name type="scientific">Lederbergia ruris</name>
    <dbReference type="NCBI Taxonomy" id="217495"/>
    <lineage>
        <taxon>Bacteria</taxon>
        <taxon>Bacillati</taxon>
        <taxon>Bacillota</taxon>
        <taxon>Bacilli</taxon>
        <taxon>Bacillales</taxon>
        <taxon>Bacillaceae</taxon>
        <taxon>Lederbergia</taxon>
    </lineage>
</organism>
<comment type="similarity">
    <text evidence="1">Belongs to the UPF0346 family.</text>
</comment>
<sequence>MEKSFYHFLMKFRQHSAGDDISQFANNAYQDHSFPKYSSNYHELSNYLELQVDYLPTVSLFDQVWELYVESENKNS</sequence>
<dbReference type="EMBL" id="BORB01000005">
    <property type="protein sequence ID" value="GIN56574.1"/>
    <property type="molecule type" value="Genomic_DNA"/>
</dbReference>
<proteinExistence type="inferred from homology"/>
<evidence type="ECO:0000256" key="1">
    <source>
        <dbReference type="HAMAP-Rule" id="MF_01538"/>
    </source>
</evidence>
<dbReference type="PIRSF" id="PIRSF037262">
    <property type="entry name" value="UCP037262"/>
    <property type="match status" value="1"/>
</dbReference>
<dbReference type="NCBIfam" id="NF010193">
    <property type="entry name" value="PRK13672.1"/>
    <property type="match status" value="1"/>
</dbReference>
<comment type="caution">
    <text evidence="3">The sequence shown here is derived from an EMBL/GenBank/DDBJ whole genome shotgun (WGS) entry which is preliminary data.</text>
</comment>
<protein>
    <recommendedName>
        <fullName evidence="1">UPF0346 protein J8TS2_08930</fullName>
    </recommendedName>
</protein>
<dbReference type="Gene3D" id="1.10.150.260">
    <property type="entry name" value="YozE SAM-like"/>
    <property type="match status" value="1"/>
</dbReference>
<dbReference type="InterPro" id="IPR036806">
    <property type="entry name" value="YozE_SAM-like_sf"/>
</dbReference>
<dbReference type="Pfam" id="PF06855">
    <property type="entry name" value="YozE_SAM_like"/>
    <property type="match status" value="1"/>
</dbReference>
<dbReference type="RefSeq" id="WP_158324409.1">
    <property type="nucleotide sequence ID" value="NZ_BORB01000005.1"/>
</dbReference>
<accession>A0ABQ4KHG1</accession>
<gene>
    <name evidence="3" type="primary">yozE</name>
    <name evidence="3" type="ORF">J8TS2_08930</name>
</gene>
<feature type="domain" description="YozE SAM-like" evidence="2">
    <location>
        <begin position="4"/>
        <end position="69"/>
    </location>
</feature>
<reference evidence="3 4" key="1">
    <citation type="submission" date="2021-03" db="EMBL/GenBank/DDBJ databases">
        <title>Antimicrobial resistance genes in bacteria isolated from Japanese honey, and their potential for conferring macrolide and lincosamide resistance in the American foulbrood pathogen Paenibacillus larvae.</title>
        <authorList>
            <person name="Okamoto M."/>
            <person name="Kumagai M."/>
            <person name="Kanamori H."/>
            <person name="Takamatsu D."/>
        </authorList>
    </citation>
    <scope>NUCLEOTIDE SEQUENCE [LARGE SCALE GENOMIC DNA]</scope>
    <source>
        <strain evidence="3 4">J8TS2</strain>
    </source>
</reference>
<dbReference type="InterPro" id="IPR010673">
    <property type="entry name" value="UPF0346"/>
</dbReference>
<evidence type="ECO:0000313" key="3">
    <source>
        <dbReference type="EMBL" id="GIN56574.1"/>
    </source>
</evidence>
<name>A0ABQ4KHG1_9BACI</name>
<evidence type="ECO:0000259" key="2">
    <source>
        <dbReference type="Pfam" id="PF06855"/>
    </source>
</evidence>
<dbReference type="InterPro" id="IPR023089">
    <property type="entry name" value="YozE_SAM-like"/>
</dbReference>